<dbReference type="PRINTS" id="PR00385">
    <property type="entry name" value="P450"/>
</dbReference>
<dbReference type="GO" id="GO:0020037">
    <property type="term" value="F:heme binding"/>
    <property type="evidence" value="ECO:0007669"/>
    <property type="project" value="InterPro"/>
</dbReference>
<gene>
    <name evidence="9" type="ORF">MYXE_03660</name>
</gene>
<accession>A0AAD1GWH5</accession>
<dbReference type="GO" id="GO:0005506">
    <property type="term" value="F:iron ion binding"/>
    <property type="evidence" value="ECO:0007669"/>
    <property type="project" value="InterPro"/>
</dbReference>
<dbReference type="GO" id="GO:0016705">
    <property type="term" value="F:oxidoreductase activity, acting on paired donors, with incorporation or reduction of molecular oxygen"/>
    <property type="evidence" value="ECO:0007669"/>
    <property type="project" value="InterPro"/>
</dbReference>
<dbReference type="Gene3D" id="1.10.630.10">
    <property type="entry name" value="Cytochrome P450"/>
    <property type="match status" value="1"/>
</dbReference>
<dbReference type="Proteomes" id="UP000464624">
    <property type="component" value="Chromosome"/>
</dbReference>
<evidence type="ECO:0000256" key="8">
    <source>
        <dbReference type="RuleBase" id="RU000461"/>
    </source>
</evidence>
<keyword evidence="4 8" id="KW-0560">Oxidoreductase</keyword>
<dbReference type="InterPro" id="IPR050196">
    <property type="entry name" value="Cytochrome_P450_Monoox"/>
</dbReference>
<dbReference type="RefSeq" id="WP_085196014.1">
    <property type="nucleotide sequence ID" value="NZ_AP022314.1"/>
</dbReference>
<dbReference type="SUPFAM" id="SSF48264">
    <property type="entry name" value="Cytochrome P450"/>
    <property type="match status" value="1"/>
</dbReference>
<keyword evidence="3 7" id="KW-0479">Metal-binding</keyword>
<sequence>MAKIPAQPGDRRGVVTSALAANELLPHLQRVMATRRFDADLELLRDVHGVVSRRVLAPKWLRSDVVVVSSPRGAHDILARDDENVERAMTRMSWELRRLIGDGLLVVPHREWRPRRRALQSVFAEQHLPRFAGHMAEAAGQLARRWGDGAEVDLDAECRALTLRALCRSMLGLEDDQRMVELGSALRAAVTWAADRALHPVNSPHWLPTRRQRQARAASRALHELATEMLHACRSDPARRAPLVRALMQTVDRQTDQPLTDRAICDELVSSMIAGHQTTSIALTYALWALGHSPECQDRVAAEAAHLGDRQLTHADMPRLGYTVQVLREALRLCPPVRAVERFVTKDIDVDGHRVQAGTHVVVTVKAIHRDPALWDDPLTFDPDRFSPQRSPGYDRWQYLPFGAGPRACIGEHVAMVEATLAVAAIARQIEIRSVESYFPVTAGLTAVVTAPIRARVRQRNPGDLRN</sequence>
<evidence type="ECO:0000256" key="4">
    <source>
        <dbReference type="ARBA" id="ARBA00023002"/>
    </source>
</evidence>
<dbReference type="AlphaFoldDB" id="A0AAD1GWH5"/>
<evidence type="ECO:0000313" key="9">
    <source>
        <dbReference type="EMBL" id="BBU20577.1"/>
    </source>
</evidence>
<comment type="cofactor">
    <cofactor evidence="7">
        <name>heme</name>
        <dbReference type="ChEBI" id="CHEBI:30413"/>
    </cofactor>
</comment>
<keyword evidence="6 8" id="KW-0503">Monooxygenase</keyword>
<dbReference type="Pfam" id="PF00067">
    <property type="entry name" value="p450"/>
    <property type="match status" value="1"/>
</dbReference>
<dbReference type="InterPro" id="IPR017972">
    <property type="entry name" value="Cyt_P450_CS"/>
</dbReference>
<evidence type="ECO:0000256" key="7">
    <source>
        <dbReference type="PIRSR" id="PIRSR602401-1"/>
    </source>
</evidence>
<evidence type="ECO:0000256" key="6">
    <source>
        <dbReference type="ARBA" id="ARBA00023033"/>
    </source>
</evidence>
<dbReference type="InterPro" id="IPR002401">
    <property type="entry name" value="Cyt_P450_E_grp-I"/>
</dbReference>
<keyword evidence="2 7" id="KW-0349">Heme</keyword>
<evidence type="ECO:0000256" key="5">
    <source>
        <dbReference type="ARBA" id="ARBA00023004"/>
    </source>
</evidence>
<dbReference type="PRINTS" id="PR00463">
    <property type="entry name" value="EP450I"/>
</dbReference>
<dbReference type="InterPro" id="IPR036396">
    <property type="entry name" value="Cyt_P450_sf"/>
</dbReference>
<dbReference type="GO" id="GO:0004497">
    <property type="term" value="F:monooxygenase activity"/>
    <property type="evidence" value="ECO:0007669"/>
    <property type="project" value="UniProtKB-KW"/>
</dbReference>
<protein>
    <submittedName>
        <fullName evidence="9">Cytochrome P450</fullName>
    </submittedName>
</protein>
<dbReference type="KEGG" id="mxe:MYXE_03660"/>
<dbReference type="PROSITE" id="PS00086">
    <property type="entry name" value="CYTOCHROME_P450"/>
    <property type="match status" value="1"/>
</dbReference>
<reference evidence="9 10" key="1">
    <citation type="submission" date="2019-12" db="EMBL/GenBank/DDBJ databases">
        <title>Complete genome sequence of Mycolicibacterium xenopi str. JCM15661T.</title>
        <authorList>
            <person name="Yoshida M."/>
            <person name="Fukano H."/>
            <person name="Asakura T."/>
            <person name="Hoshino Y."/>
        </authorList>
    </citation>
    <scope>NUCLEOTIDE SEQUENCE [LARGE SCALE GENOMIC DNA]</scope>
    <source>
        <strain evidence="9 10">JCM 15661T</strain>
    </source>
</reference>
<dbReference type="InterPro" id="IPR001128">
    <property type="entry name" value="Cyt_P450"/>
</dbReference>
<dbReference type="EMBL" id="AP022314">
    <property type="protein sequence ID" value="BBU20577.1"/>
    <property type="molecule type" value="Genomic_DNA"/>
</dbReference>
<feature type="binding site" description="axial binding residue" evidence="7">
    <location>
        <position position="409"/>
    </location>
    <ligand>
        <name>heme</name>
        <dbReference type="ChEBI" id="CHEBI:30413"/>
    </ligand>
    <ligandPart>
        <name>Fe</name>
        <dbReference type="ChEBI" id="CHEBI:18248"/>
    </ligandPart>
</feature>
<evidence type="ECO:0000256" key="3">
    <source>
        <dbReference type="ARBA" id="ARBA00022723"/>
    </source>
</evidence>
<proteinExistence type="inferred from homology"/>
<dbReference type="PANTHER" id="PTHR24291">
    <property type="entry name" value="CYTOCHROME P450 FAMILY 4"/>
    <property type="match status" value="1"/>
</dbReference>
<name>A0AAD1GWH5_MYCXE</name>
<evidence type="ECO:0000256" key="2">
    <source>
        <dbReference type="ARBA" id="ARBA00022617"/>
    </source>
</evidence>
<evidence type="ECO:0000313" key="10">
    <source>
        <dbReference type="Proteomes" id="UP000464624"/>
    </source>
</evidence>
<evidence type="ECO:0000256" key="1">
    <source>
        <dbReference type="ARBA" id="ARBA00010617"/>
    </source>
</evidence>
<comment type="similarity">
    <text evidence="1 8">Belongs to the cytochrome P450 family.</text>
</comment>
<organism evidence="9 10">
    <name type="scientific">Mycobacterium xenopi</name>
    <dbReference type="NCBI Taxonomy" id="1789"/>
    <lineage>
        <taxon>Bacteria</taxon>
        <taxon>Bacillati</taxon>
        <taxon>Actinomycetota</taxon>
        <taxon>Actinomycetes</taxon>
        <taxon>Mycobacteriales</taxon>
        <taxon>Mycobacteriaceae</taxon>
        <taxon>Mycobacterium</taxon>
    </lineage>
</organism>
<dbReference type="PANTHER" id="PTHR24291:SF50">
    <property type="entry name" value="BIFUNCTIONAL ALBAFLAVENONE MONOOXYGENASE_TERPENE SYNTHASE"/>
    <property type="match status" value="1"/>
</dbReference>
<keyword evidence="5 7" id="KW-0408">Iron</keyword>